<proteinExistence type="predicted"/>
<evidence type="ECO:0000313" key="2">
    <source>
        <dbReference type="Proteomes" id="UP001559025"/>
    </source>
</evidence>
<evidence type="ECO:0000313" key="1">
    <source>
        <dbReference type="EMBL" id="MEX4009848.1"/>
    </source>
</evidence>
<dbReference type="RefSeq" id="WP_368804643.1">
    <property type="nucleotide sequence ID" value="NZ_JAZHFV010000007.1"/>
</dbReference>
<organism evidence="1 2">
    <name type="scientific">Neoaquamicrobium sediminum</name>
    <dbReference type="NCBI Taxonomy" id="1849104"/>
    <lineage>
        <taxon>Bacteria</taxon>
        <taxon>Pseudomonadati</taxon>
        <taxon>Pseudomonadota</taxon>
        <taxon>Alphaproteobacteria</taxon>
        <taxon>Hyphomicrobiales</taxon>
        <taxon>Phyllobacteriaceae</taxon>
        <taxon>Neoaquamicrobium</taxon>
    </lineage>
</organism>
<dbReference type="Proteomes" id="UP001559025">
    <property type="component" value="Unassembled WGS sequence"/>
</dbReference>
<protein>
    <submittedName>
        <fullName evidence="1">Uncharacterized protein</fullName>
    </submittedName>
</protein>
<comment type="caution">
    <text evidence="1">The sequence shown here is derived from an EMBL/GenBank/DDBJ whole genome shotgun (WGS) entry which is preliminary data.</text>
</comment>
<dbReference type="EMBL" id="JAZHFV010000007">
    <property type="protein sequence ID" value="MEX4009848.1"/>
    <property type="molecule type" value="Genomic_DNA"/>
</dbReference>
<keyword evidence="2" id="KW-1185">Reference proteome</keyword>
<sequence>MTIMIPVEGDAESEWQFETAEAGILEEICEAGYFDDGRPEDEVAYLLDDWDFDKLTKEHRQLYEERIYPLMRVWFFERDRFDEEYARRRAEWVHNFHADDRQLDLFAG</sequence>
<accession>A0ABV3WYT3</accession>
<name>A0ABV3WYT3_9HYPH</name>
<gene>
    <name evidence="1" type="ORF">V1479_21255</name>
</gene>
<reference evidence="1 2" key="1">
    <citation type="submission" date="2024-01" db="EMBL/GenBank/DDBJ databases">
        <title>New evidence supports the origin of RcGTA from prophage.</title>
        <authorList>
            <person name="Xu Y."/>
            <person name="Liu B."/>
            <person name="Chen F."/>
        </authorList>
    </citation>
    <scope>NUCLEOTIDE SEQUENCE [LARGE SCALE GENOMIC DNA]</scope>
    <source>
        <strain evidence="1 2">CBW1107-2</strain>
    </source>
</reference>